<dbReference type="VEuPathDB" id="ToxoDB:CSUI_008386"/>
<proteinExistence type="predicted"/>
<dbReference type="AlphaFoldDB" id="A0A2C6JNV3"/>
<accession>A0A2C6JNV3</accession>
<organism evidence="2 3">
    <name type="scientific">Cystoisospora suis</name>
    <dbReference type="NCBI Taxonomy" id="483139"/>
    <lineage>
        <taxon>Eukaryota</taxon>
        <taxon>Sar</taxon>
        <taxon>Alveolata</taxon>
        <taxon>Apicomplexa</taxon>
        <taxon>Conoidasida</taxon>
        <taxon>Coccidia</taxon>
        <taxon>Eucoccidiorida</taxon>
        <taxon>Eimeriorina</taxon>
        <taxon>Sarcocystidae</taxon>
        <taxon>Cystoisospora</taxon>
    </lineage>
</organism>
<name>A0A2C6JNV3_9APIC</name>
<feature type="compositionally biased region" description="Low complexity" evidence="1">
    <location>
        <begin position="47"/>
        <end position="59"/>
    </location>
</feature>
<dbReference type="Proteomes" id="UP000221165">
    <property type="component" value="Unassembled WGS sequence"/>
</dbReference>
<dbReference type="GeneID" id="94431731"/>
<evidence type="ECO:0000313" key="2">
    <source>
        <dbReference type="EMBL" id="PHJ17791.1"/>
    </source>
</evidence>
<reference evidence="2 3" key="1">
    <citation type="journal article" date="2017" name="Int. J. Parasitol.">
        <title>The genome of the protozoan parasite Cystoisospora suis and a reverse vaccinology approach to identify vaccine candidates.</title>
        <authorList>
            <person name="Palmieri N."/>
            <person name="Shrestha A."/>
            <person name="Ruttkowski B."/>
            <person name="Beck T."/>
            <person name="Vogl C."/>
            <person name="Tomley F."/>
            <person name="Blake D.P."/>
            <person name="Joachim A."/>
        </authorList>
    </citation>
    <scope>NUCLEOTIDE SEQUENCE [LARGE SCALE GENOMIC DNA]</scope>
    <source>
        <strain evidence="2 3">Wien I</strain>
    </source>
</reference>
<gene>
    <name evidence="2" type="ORF">CSUI_008386</name>
</gene>
<comment type="caution">
    <text evidence="2">The sequence shown here is derived from an EMBL/GenBank/DDBJ whole genome shotgun (WGS) entry which is preliminary data.</text>
</comment>
<sequence length="101" mass="11212">MLWVGPEHDTPTWSSLSALQSHWAFLTRMTNYRCPISCLSSVPLPSSSRSESSGFLGFSDSPSGSVVHRSSGLFPQKSERMGRRPELYLFFIKQGAPYLGV</sequence>
<keyword evidence="3" id="KW-1185">Reference proteome</keyword>
<protein>
    <submittedName>
        <fullName evidence="2">Uncharacterized protein</fullName>
    </submittedName>
</protein>
<evidence type="ECO:0000313" key="3">
    <source>
        <dbReference type="Proteomes" id="UP000221165"/>
    </source>
</evidence>
<dbReference type="RefSeq" id="XP_067919505.1">
    <property type="nucleotide sequence ID" value="XM_068068520.1"/>
</dbReference>
<feature type="region of interest" description="Disordered" evidence="1">
    <location>
        <begin position="47"/>
        <end position="71"/>
    </location>
</feature>
<evidence type="ECO:0000256" key="1">
    <source>
        <dbReference type="SAM" id="MobiDB-lite"/>
    </source>
</evidence>
<dbReference type="EMBL" id="MIGC01004678">
    <property type="protein sequence ID" value="PHJ17791.1"/>
    <property type="molecule type" value="Genomic_DNA"/>
</dbReference>